<evidence type="ECO:0000256" key="3">
    <source>
        <dbReference type="ARBA" id="ARBA00022606"/>
    </source>
</evidence>
<feature type="transmembrane region" description="Helical" evidence="10">
    <location>
        <begin position="33"/>
        <end position="52"/>
    </location>
</feature>
<sequence>MESYATDFFVVNRWMLRCAGLWRPQSKSKQLQFCYTIYAITVFLFVNIWFTFTEFVSLFYTYKNEYELIKNVNFFLTHFMGALKVIFWYVYGHNLIEIMDTLEDTKLHYESHMYFQPGRISRLYKREGQKYSLLFLSLAHATLISSYMPPIITAAHYMKTKGHQGNSTVSLPSALPYYSWMPFSYDTGPMYLLALAYQAGPMFSYAYSIVGMDTLFMNIMNCVAGNVTLIQGAFLTLRERSVGKPINIYETIYENKADMDAMRMEMRKVIKHLQTTFGVCDKLENVYRYVTLCQVTATLFILCTCLYLVSIAPPLSKQFIVECVYMAAMFFQLFLYCWFGNEATLKGPLTAPFMMRNRLPICLPNSFRVFSQGKV</sequence>
<evidence type="ECO:0000313" key="11">
    <source>
        <dbReference type="EMBL" id="CAG9768023.1"/>
    </source>
</evidence>
<dbReference type="GO" id="GO:0004984">
    <property type="term" value="F:olfactory receptor activity"/>
    <property type="evidence" value="ECO:0007669"/>
    <property type="project" value="InterPro"/>
</dbReference>
<dbReference type="PANTHER" id="PTHR21137">
    <property type="entry name" value="ODORANT RECEPTOR"/>
    <property type="match status" value="1"/>
</dbReference>
<dbReference type="OrthoDB" id="6597368at2759"/>
<keyword evidence="7 10" id="KW-0472">Membrane</keyword>
<dbReference type="GO" id="GO:0005886">
    <property type="term" value="C:plasma membrane"/>
    <property type="evidence" value="ECO:0007669"/>
    <property type="project" value="UniProtKB-SubCell"/>
</dbReference>
<evidence type="ECO:0000313" key="12">
    <source>
        <dbReference type="Proteomes" id="UP001152799"/>
    </source>
</evidence>
<comment type="similarity">
    <text evidence="10">Belongs to the insect chemoreceptor superfamily. Heteromeric odorant receptor channel (TC 1.A.69) family.</text>
</comment>
<dbReference type="Pfam" id="PF02949">
    <property type="entry name" value="7tm_6"/>
    <property type="match status" value="1"/>
</dbReference>
<evidence type="ECO:0000256" key="8">
    <source>
        <dbReference type="ARBA" id="ARBA00023170"/>
    </source>
</evidence>
<feature type="transmembrane region" description="Helical" evidence="10">
    <location>
        <begin position="292"/>
        <end position="313"/>
    </location>
</feature>
<evidence type="ECO:0000256" key="5">
    <source>
        <dbReference type="ARBA" id="ARBA00022725"/>
    </source>
</evidence>
<feature type="transmembrane region" description="Helical" evidence="10">
    <location>
        <begin position="190"/>
        <end position="210"/>
    </location>
</feature>
<reference evidence="11" key="1">
    <citation type="submission" date="2022-01" db="EMBL/GenBank/DDBJ databases">
        <authorList>
            <person name="King R."/>
        </authorList>
    </citation>
    <scope>NUCLEOTIDE SEQUENCE</scope>
</reference>
<dbReference type="GO" id="GO:0007165">
    <property type="term" value="P:signal transduction"/>
    <property type="evidence" value="ECO:0007669"/>
    <property type="project" value="UniProtKB-KW"/>
</dbReference>
<evidence type="ECO:0000256" key="9">
    <source>
        <dbReference type="ARBA" id="ARBA00023224"/>
    </source>
</evidence>
<keyword evidence="3 10" id="KW-0716">Sensory transduction</keyword>
<evidence type="ECO:0000256" key="2">
    <source>
        <dbReference type="ARBA" id="ARBA00022475"/>
    </source>
</evidence>
<evidence type="ECO:0000256" key="4">
    <source>
        <dbReference type="ARBA" id="ARBA00022692"/>
    </source>
</evidence>
<gene>
    <name evidence="11" type="ORF">CEUTPL_LOCUS8575</name>
</gene>
<name>A0A9N9MS92_9CUCU</name>
<evidence type="ECO:0000256" key="7">
    <source>
        <dbReference type="ARBA" id="ARBA00023136"/>
    </source>
</evidence>
<evidence type="ECO:0000256" key="1">
    <source>
        <dbReference type="ARBA" id="ARBA00004651"/>
    </source>
</evidence>
<feature type="transmembrane region" description="Helical" evidence="10">
    <location>
        <begin position="131"/>
        <end position="152"/>
    </location>
</feature>
<evidence type="ECO:0000256" key="6">
    <source>
        <dbReference type="ARBA" id="ARBA00022989"/>
    </source>
</evidence>
<protein>
    <recommendedName>
        <fullName evidence="10">Odorant receptor</fullName>
    </recommendedName>
</protein>
<comment type="subcellular location">
    <subcellularLocation>
        <location evidence="1 10">Cell membrane</location>
        <topology evidence="1 10">Multi-pass membrane protein</topology>
    </subcellularLocation>
</comment>
<dbReference type="PANTHER" id="PTHR21137:SF35">
    <property type="entry name" value="ODORANT RECEPTOR 19A-RELATED"/>
    <property type="match status" value="1"/>
</dbReference>
<keyword evidence="2" id="KW-1003">Cell membrane</keyword>
<comment type="caution">
    <text evidence="10">Lacks conserved residue(s) required for the propagation of feature annotation.</text>
</comment>
<dbReference type="AlphaFoldDB" id="A0A9N9MS92"/>
<feature type="transmembrane region" description="Helical" evidence="10">
    <location>
        <begin position="319"/>
        <end position="339"/>
    </location>
</feature>
<accession>A0A9N9MS92</accession>
<keyword evidence="9 10" id="KW-0807">Transducer</keyword>
<keyword evidence="12" id="KW-1185">Reference proteome</keyword>
<feature type="transmembrane region" description="Helical" evidence="10">
    <location>
        <begin position="72"/>
        <end position="91"/>
    </location>
</feature>
<proteinExistence type="inferred from homology"/>
<keyword evidence="4 10" id="KW-0812">Transmembrane</keyword>
<dbReference type="Proteomes" id="UP001152799">
    <property type="component" value="Chromosome 4"/>
</dbReference>
<keyword evidence="8 10" id="KW-0675">Receptor</keyword>
<evidence type="ECO:0000256" key="10">
    <source>
        <dbReference type="RuleBase" id="RU351113"/>
    </source>
</evidence>
<organism evidence="11 12">
    <name type="scientific">Ceutorhynchus assimilis</name>
    <name type="common">cabbage seed weevil</name>
    <dbReference type="NCBI Taxonomy" id="467358"/>
    <lineage>
        <taxon>Eukaryota</taxon>
        <taxon>Metazoa</taxon>
        <taxon>Ecdysozoa</taxon>
        <taxon>Arthropoda</taxon>
        <taxon>Hexapoda</taxon>
        <taxon>Insecta</taxon>
        <taxon>Pterygota</taxon>
        <taxon>Neoptera</taxon>
        <taxon>Endopterygota</taxon>
        <taxon>Coleoptera</taxon>
        <taxon>Polyphaga</taxon>
        <taxon>Cucujiformia</taxon>
        <taxon>Curculionidae</taxon>
        <taxon>Ceutorhynchinae</taxon>
        <taxon>Ceutorhynchus</taxon>
    </lineage>
</organism>
<dbReference type="GO" id="GO:0005549">
    <property type="term" value="F:odorant binding"/>
    <property type="evidence" value="ECO:0007669"/>
    <property type="project" value="InterPro"/>
</dbReference>
<keyword evidence="5 10" id="KW-0552">Olfaction</keyword>
<keyword evidence="6 10" id="KW-1133">Transmembrane helix</keyword>
<dbReference type="InterPro" id="IPR004117">
    <property type="entry name" value="7tm6_olfct_rcpt"/>
</dbReference>
<dbReference type="EMBL" id="OU892280">
    <property type="protein sequence ID" value="CAG9768023.1"/>
    <property type="molecule type" value="Genomic_DNA"/>
</dbReference>